<dbReference type="AlphaFoldDB" id="A0A2T1NCS8"/>
<dbReference type="InterPro" id="IPR025634">
    <property type="entry name" value="DUF4292"/>
</dbReference>
<evidence type="ECO:0000313" key="3">
    <source>
        <dbReference type="Proteomes" id="UP000238426"/>
    </source>
</evidence>
<evidence type="ECO:0000256" key="1">
    <source>
        <dbReference type="SAM" id="SignalP"/>
    </source>
</evidence>
<dbReference type="PROSITE" id="PS51257">
    <property type="entry name" value="PROKAR_LIPOPROTEIN"/>
    <property type="match status" value="1"/>
</dbReference>
<feature type="signal peptide" evidence="1">
    <location>
        <begin position="1"/>
        <end position="23"/>
    </location>
</feature>
<accession>A0A2T1NCS8</accession>
<keyword evidence="3" id="KW-1185">Reference proteome</keyword>
<dbReference type="Pfam" id="PF14125">
    <property type="entry name" value="DUF4292"/>
    <property type="match status" value="1"/>
</dbReference>
<sequence length="257" mass="29039">MFKTIKFAVFFAALAILFSSCNASKTVTSSATADPSIKTKQVVNAVNTAETEFKTLVGKLKIETINGDKSQSTSVSFRMEKDKTIWISKLGLVKAIITQDRVAFYNKLDNTYFDGDFSYLSNLVGTELDFFKVQNILLGQPILALDAKTYNSSVADNSYILSPKQQLELYEIFFLMNPSHFKSNSQQISQTKEKRFLQIDYLSYQKVKQLNIPENIKILAVEDGSELQINLELKSLDLDKDLSFPFEIPSGYELIKL</sequence>
<reference evidence="2 3" key="1">
    <citation type="submission" date="2018-03" db="EMBL/GenBank/DDBJ databases">
        <title>Mesoflavibacter sp. HG37 and Mesoflavibacter sp. HG96 sp.nov., two marine bacteria isolated from seawater of Western Pacific Ocean.</title>
        <authorList>
            <person name="Cheng H."/>
            <person name="Wu Y.-H."/>
            <person name="Guo L.-L."/>
            <person name="Xu X.-W."/>
        </authorList>
    </citation>
    <scope>NUCLEOTIDE SEQUENCE [LARGE SCALE GENOMIC DNA]</scope>
    <source>
        <strain evidence="2 3">KCTC 32269</strain>
    </source>
</reference>
<dbReference type="Gene3D" id="2.50.20.10">
    <property type="entry name" value="Lipoprotein localisation LolA/LolB/LppX"/>
    <property type="match status" value="1"/>
</dbReference>
<evidence type="ECO:0000313" key="2">
    <source>
        <dbReference type="EMBL" id="PSG90217.1"/>
    </source>
</evidence>
<organism evidence="2 3">
    <name type="scientific">Aurantibacter aestuarii</name>
    <dbReference type="NCBI Taxonomy" id="1266046"/>
    <lineage>
        <taxon>Bacteria</taxon>
        <taxon>Pseudomonadati</taxon>
        <taxon>Bacteroidota</taxon>
        <taxon>Flavobacteriia</taxon>
        <taxon>Flavobacteriales</taxon>
        <taxon>Flavobacteriaceae</taxon>
        <taxon>Aurantibacter</taxon>
    </lineage>
</organism>
<dbReference type="RefSeq" id="WP_106462358.1">
    <property type="nucleotide sequence ID" value="NZ_PXOQ01000007.1"/>
</dbReference>
<keyword evidence="1" id="KW-0732">Signal</keyword>
<dbReference type="OrthoDB" id="849114at2"/>
<comment type="caution">
    <text evidence="2">The sequence shown here is derived from an EMBL/GenBank/DDBJ whole genome shotgun (WGS) entry which is preliminary data.</text>
</comment>
<proteinExistence type="predicted"/>
<gene>
    <name evidence="2" type="ORF">C7H52_02765</name>
</gene>
<name>A0A2T1NCS8_9FLAO</name>
<protein>
    <submittedName>
        <fullName evidence="2">DUF4292 domain-containing protein</fullName>
    </submittedName>
</protein>
<dbReference type="EMBL" id="PXOQ01000007">
    <property type="protein sequence ID" value="PSG90217.1"/>
    <property type="molecule type" value="Genomic_DNA"/>
</dbReference>
<feature type="chain" id="PRO_5015498325" evidence="1">
    <location>
        <begin position="24"/>
        <end position="257"/>
    </location>
</feature>
<dbReference type="Proteomes" id="UP000238426">
    <property type="component" value="Unassembled WGS sequence"/>
</dbReference>